<sequence>MTANRVKQIILVGMTIAVVLLIGGSLLGSLGEPQVNDRLQLYQTDLLLQATELRDPNSADEVDLGVAQRALLGDQPLNDALEQYEKVRQSAAANLDKFEKQLARLAPNVELETESAPPAVSSLADTAETKQVRNSIQQQQLLINQLDLRIGILQAEQGNSDAALNTWANVNDANRTTSQNSLSKTATVLTGLWSTPPRILPDAESLLQRNLEGWFRYRALSRLYQLQQRSDSLSTLQATEQEIAQQTIVKLALVGVLPTLGGIAGFILLIGFTVRRLLRKPTDTPEDLSWQVPWTWETILQVLILGFFLVGQVALPLLLGGLGFNFSAFGSRARAVYTLTYYLLMAGTGLLVLYLSIRPYFPLPEDWFRLKGKRNWLVWGVGGYLVALPLMLGVSLVNQQIWQGQGGSNPLLQTVLEEGDGVALTLFFVTAAIAAPVFEELLFRGFLLPSLTKYVSPWAAIGFSALLFAVAHLSLSEVLPLAMLGGVLGYIYTQSRSLLAPMLLHSLWNSVTMLGLLILGSGNG</sequence>
<feature type="transmembrane region" description="Helical" evidence="1">
    <location>
        <begin position="377"/>
        <end position="398"/>
    </location>
</feature>
<dbReference type="GO" id="GO:0004175">
    <property type="term" value="F:endopeptidase activity"/>
    <property type="evidence" value="ECO:0007669"/>
    <property type="project" value="UniProtKB-ARBA"/>
</dbReference>
<dbReference type="PANTHER" id="PTHR43592:SF15">
    <property type="entry name" value="CAAX AMINO TERMINAL PROTEASE FAMILY PROTEIN"/>
    <property type="match status" value="1"/>
</dbReference>
<feature type="transmembrane region" description="Helical" evidence="1">
    <location>
        <begin position="458"/>
        <end position="491"/>
    </location>
</feature>
<feature type="transmembrane region" description="Helical" evidence="1">
    <location>
        <begin position="336"/>
        <end position="357"/>
    </location>
</feature>
<protein>
    <submittedName>
        <fullName evidence="3">Type II CAAX endopeptidase family protein</fullName>
    </submittedName>
</protein>
<dbReference type="InterPro" id="IPR003675">
    <property type="entry name" value="Rce1/LyrA-like_dom"/>
</dbReference>
<evidence type="ECO:0000256" key="1">
    <source>
        <dbReference type="SAM" id="Phobius"/>
    </source>
</evidence>
<dbReference type="EMBL" id="CP113797">
    <property type="protein sequence ID" value="WAL58617.1"/>
    <property type="molecule type" value="Genomic_DNA"/>
</dbReference>
<dbReference type="KEGG" id="tsin:OXH18_15690"/>
<dbReference type="PANTHER" id="PTHR43592">
    <property type="entry name" value="CAAX AMINO TERMINAL PROTEASE"/>
    <property type="match status" value="1"/>
</dbReference>
<keyword evidence="4" id="KW-1185">Reference proteome</keyword>
<feature type="domain" description="CAAX prenyl protease 2/Lysostaphin resistance protein A-like" evidence="2">
    <location>
        <begin position="424"/>
        <end position="510"/>
    </location>
</feature>
<keyword evidence="1" id="KW-1133">Transmembrane helix</keyword>
<organism evidence="3 4">
    <name type="scientific">Thermocoleostomius sinensis A174</name>
    <dbReference type="NCBI Taxonomy" id="2016057"/>
    <lineage>
        <taxon>Bacteria</taxon>
        <taxon>Bacillati</taxon>
        <taxon>Cyanobacteriota</taxon>
        <taxon>Cyanophyceae</taxon>
        <taxon>Oculatellales</taxon>
        <taxon>Oculatellaceae</taxon>
        <taxon>Thermocoleostomius</taxon>
    </lineage>
</organism>
<proteinExistence type="predicted"/>
<dbReference type="Pfam" id="PF02517">
    <property type="entry name" value="Rce1-like"/>
    <property type="match status" value="1"/>
</dbReference>
<feature type="transmembrane region" description="Helical" evidence="1">
    <location>
        <begin position="419"/>
        <end position="438"/>
    </location>
</feature>
<dbReference type="RefSeq" id="WP_268608041.1">
    <property type="nucleotide sequence ID" value="NZ_CP113797.1"/>
</dbReference>
<keyword evidence="1" id="KW-0812">Transmembrane</keyword>
<evidence type="ECO:0000313" key="4">
    <source>
        <dbReference type="Proteomes" id="UP001163152"/>
    </source>
</evidence>
<gene>
    <name evidence="3" type="ORF">OXH18_15690</name>
</gene>
<feature type="transmembrane region" description="Helical" evidence="1">
    <location>
        <begin position="6"/>
        <end position="30"/>
    </location>
</feature>
<dbReference type="AlphaFoldDB" id="A0A9E8ZB47"/>
<dbReference type="GO" id="GO:0080120">
    <property type="term" value="P:CAAX-box protein maturation"/>
    <property type="evidence" value="ECO:0007669"/>
    <property type="project" value="UniProtKB-ARBA"/>
</dbReference>
<keyword evidence="1" id="KW-0472">Membrane</keyword>
<evidence type="ECO:0000313" key="3">
    <source>
        <dbReference type="EMBL" id="WAL58617.1"/>
    </source>
</evidence>
<feature type="transmembrane region" description="Helical" evidence="1">
    <location>
        <begin position="498"/>
        <end position="519"/>
    </location>
</feature>
<dbReference type="Proteomes" id="UP001163152">
    <property type="component" value="Chromosome"/>
</dbReference>
<feature type="transmembrane region" description="Helical" evidence="1">
    <location>
        <begin position="298"/>
        <end position="324"/>
    </location>
</feature>
<evidence type="ECO:0000259" key="2">
    <source>
        <dbReference type="Pfam" id="PF02517"/>
    </source>
</evidence>
<feature type="transmembrane region" description="Helical" evidence="1">
    <location>
        <begin position="251"/>
        <end position="278"/>
    </location>
</feature>
<accession>A0A9E8ZB47</accession>
<name>A0A9E8ZB47_9CYAN</name>
<reference evidence="3" key="1">
    <citation type="submission" date="2022-12" db="EMBL/GenBank/DDBJ databases">
        <title>Polyphasic identification of a Novel Hot-Spring Cyanobacterium Ocullathermofonsia sinensis gen nov. sp. nov. and Genomic Insights on its Adaptations to the Thermal Habitat.</title>
        <authorList>
            <person name="Daroch M."/>
            <person name="Tang J."/>
            <person name="Jiang Y."/>
        </authorList>
    </citation>
    <scope>NUCLEOTIDE SEQUENCE</scope>
    <source>
        <strain evidence="3">PKUAC-SCTA174</strain>
    </source>
</reference>